<organism evidence="2 3">
    <name type="scientific">Colletotrichum trifolii</name>
    <dbReference type="NCBI Taxonomy" id="5466"/>
    <lineage>
        <taxon>Eukaryota</taxon>
        <taxon>Fungi</taxon>
        <taxon>Dikarya</taxon>
        <taxon>Ascomycota</taxon>
        <taxon>Pezizomycotina</taxon>
        <taxon>Sordariomycetes</taxon>
        <taxon>Hypocreomycetidae</taxon>
        <taxon>Glomerellales</taxon>
        <taxon>Glomerellaceae</taxon>
        <taxon>Colletotrichum</taxon>
        <taxon>Colletotrichum orbiculare species complex</taxon>
    </lineage>
</organism>
<comment type="caution">
    <text evidence="2">The sequence shown here is derived from an EMBL/GenBank/DDBJ whole genome shotgun (WGS) entry which is preliminary data.</text>
</comment>
<accession>A0A4R8PXI3</accession>
<keyword evidence="1" id="KW-0732">Signal</keyword>
<protein>
    <submittedName>
        <fullName evidence="2">Uncharacterized protein</fullName>
    </submittedName>
</protein>
<dbReference type="EMBL" id="RYZW01001055">
    <property type="protein sequence ID" value="TDZ29000.1"/>
    <property type="molecule type" value="Genomic_DNA"/>
</dbReference>
<dbReference type="AlphaFoldDB" id="A0A4R8PXI3"/>
<evidence type="ECO:0000256" key="1">
    <source>
        <dbReference type="SAM" id="SignalP"/>
    </source>
</evidence>
<proteinExistence type="predicted"/>
<feature type="signal peptide" evidence="1">
    <location>
        <begin position="1"/>
        <end position="19"/>
    </location>
</feature>
<sequence length="172" mass="19462">MRFAVFGLTVLRSTVYTYACEASKPFSTSQYTLHDLFDKPPTGLFRWAEGLKGFFSGREYPGGWASLLVRVREWIETQERVKNSFGKGLPADPKAVNRALDEKRMAIFAPGALYHILPLFVADDSNCETELADLEDYSSTAKHGAVAAWPIDHRAPILWNMREESVTIKLRF</sequence>
<evidence type="ECO:0000313" key="3">
    <source>
        <dbReference type="Proteomes" id="UP000295703"/>
    </source>
</evidence>
<dbReference type="Proteomes" id="UP000295703">
    <property type="component" value="Unassembled WGS sequence"/>
</dbReference>
<reference evidence="2 3" key="1">
    <citation type="submission" date="2018-12" db="EMBL/GenBank/DDBJ databases">
        <title>Genome sequence and assembly of Colletotrichum trifolii.</title>
        <authorList>
            <person name="Gan P."/>
            <person name="Shirasu K."/>
        </authorList>
    </citation>
    <scope>NUCLEOTIDE SEQUENCE [LARGE SCALE GENOMIC DNA]</scope>
    <source>
        <strain evidence="2 3">543-2</strain>
    </source>
</reference>
<gene>
    <name evidence="2" type="ORF">CTRI78_v011977</name>
</gene>
<feature type="chain" id="PRO_5020326579" evidence="1">
    <location>
        <begin position="20"/>
        <end position="172"/>
    </location>
</feature>
<name>A0A4R8PXI3_COLTR</name>
<keyword evidence="3" id="KW-1185">Reference proteome</keyword>
<evidence type="ECO:0000313" key="2">
    <source>
        <dbReference type="EMBL" id="TDZ29000.1"/>
    </source>
</evidence>